<keyword evidence="3 8" id="KW-0732">Signal</keyword>
<accession>A0A212JWI4</accession>
<keyword evidence="7" id="KW-0449">Lipoprotein</keyword>
<sequence>MKKTFFLLFASIAFFACSSDEQAIDNGQDPEGLVFEIAAKTQLTTTKAGTPVYSQDASQSVTRVSVHAFKSNGTDYLYVKTYDISDWTVGSTFKRYAVPIGDKLDAGDYKFLAIGRDASDLYQLPTLSSTTKIEDVTATIAASGDESEIFAGMVQAQVLSQGTRVSLTMTRKIAGILGYFKNVPQMLDGKTVRYLRLSASAGNKVVNLGSGIGSTAATTYNIINIDLSTQSVANEMYSGNDLSSAGIVKLPNSQLSGAYMIPVSGVTLTLGLYDAANAVIKTWSVRDGASSTFNITANHFYSLGVKHKPGTTTGSDPGDPGDDDDAIDLLQDQTITITIDPAWNTIHPLTIQ</sequence>
<evidence type="ECO:0000256" key="2">
    <source>
        <dbReference type="ARBA" id="ARBA00007248"/>
    </source>
</evidence>
<comment type="subcellular location">
    <subcellularLocation>
        <location evidence="1">Cell outer membrane</location>
    </subcellularLocation>
</comment>
<dbReference type="EMBL" id="FLUM01000003">
    <property type="protein sequence ID" value="SBW03712.1"/>
    <property type="molecule type" value="Genomic_DNA"/>
</dbReference>
<protein>
    <recommendedName>
        <fullName evidence="10">Fimbrillin-A associated anchor s Mfa1 and Mfa2 family protein</fullName>
    </recommendedName>
</protein>
<name>A0A212JWI4_9BACT</name>
<evidence type="ECO:0000256" key="6">
    <source>
        <dbReference type="ARBA" id="ARBA00023237"/>
    </source>
</evidence>
<dbReference type="GO" id="GO:0009279">
    <property type="term" value="C:cell outer membrane"/>
    <property type="evidence" value="ECO:0007669"/>
    <property type="project" value="UniProtKB-SubCell"/>
</dbReference>
<evidence type="ECO:0000256" key="8">
    <source>
        <dbReference type="SAM" id="SignalP"/>
    </source>
</evidence>
<evidence type="ECO:0000256" key="5">
    <source>
        <dbReference type="ARBA" id="ARBA00023139"/>
    </source>
</evidence>
<dbReference type="AlphaFoldDB" id="A0A212JWI4"/>
<feature type="signal peptide" evidence="8">
    <location>
        <begin position="1"/>
        <end position="23"/>
    </location>
</feature>
<dbReference type="PROSITE" id="PS51257">
    <property type="entry name" value="PROKAR_LIPOPROTEIN"/>
    <property type="match status" value="1"/>
</dbReference>
<reference evidence="9" key="1">
    <citation type="submission" date="2016-04" db="EMBL/GenBank/DDBJ databases">
        <authorList>
            <person name="Evans L.H."/>
            <person name="Alamgir A."/>
            <person name="Owens N."/>
            <person name="Weber N.D."/>
            <person name="Virtaneva K."/>
            <person name="Barbian K."/>
            <person name="Babar A."/>
            <person name="Rosenke K."/>
        </authorList>
    </citation>
    <scope>NUCLEOTIDE SEQUENCE</scope>
    <source>
        <strain evidence="9">86-1</strain>
    </source>
</reference>
<evidence type="ECO:0008006" key="10">
    <source>
        <dbReference type="Google" id="ProtNLM"/>
    </source>
</evidence>
<dbReference type="InterPro" id="IPR014941">
    <property type="entry name" value="FimB/Mfa2/Mfa3"/>
</dbReference>
<keyword evidence="4" id="KW-0472">Membrane</keyword>
<dbReference type="RefSeq" id="WP_296942653.1">
    <property type="nucleotide sequence ID" value="NZ_LT599032.1"/>
</dbReference>
<comment type="similarity">
    <text evidence="2">Belongs to the bacteroidetes fimbrillin superfamily. FimB/Mfa2 family.</text>
</comment>
<evidence type="ECO:0000256" key="3">
    <source>
        <dbReference type="ARBA" id="ARBA00022729"/>
    </source>
</evidence>
<feature type="chain" id="PRO_5012623166" description="Fimbrillin-A associated anchor s Mfa1 and Mfa2 family protein" evidence="8">
    <location>
        <begin position="24"/>
        <end position="352"/>
    </location>
</feature>
<dbReference type="Pfam" id="PF08842">
    <property type="entry name" value="Mfa2"/>
    <property type="match status" value="1"/>
</dbReference>
<organism evidence="9">
    <name type="scientific">uncultured Dysgonomonas sp</name>
    <dbReference type="NCBI Taxonomy" id="206096"/>
    <lineage>
        <taxon>Bacteria</taxon>
        <taxon>Pseudomonadati</taxon>
        <taxon>Bacteroidota</taxon>
        <taxon>Bacteroidia</taxon>
        <taxon>Bacteroidales</taxon>
        <taxon>Dysgonomonadaceae</taxon>
        <taxon>Dysgonomonas</taxon>
        <taxon>environmental samples</taxon>
    </lineage>
</organism>
<evidence type="ECO:0000256" key="4">
    <source>
        <dbReference type="ARBA" id="ARBA00023136"/>
    </source>
</evidence>
<evidence type="ECO:0000313" key="9">
    <source>
        <dbReference type="EMBL" id="SBW03712.1"/>
    </source>
</evidence>
<evidence type="ECO:0000256" key="7">
    <source>
        <dbReference type="ARBA" id="ARBA00023288"/>
    </source>
</evidence>
<keyword evidence="5" id="KW-0564">Palmitate</keyword>
<proteinExistence type="inferred from homology"/>
<keyword evidence="6" id="KW-0998">Cell outer membrane</keyword>
<gene>
    <name evidence="9" type="ORF">KL86DYS1_30648</name>
</gene>
<evidence type="ECO:0000256" key="1">
    <source>
        <dbReference type="ARBA" id="ARBA00004442"/>
    </source>
</evidence>